<gene>
    <name evidence="1" type="ORF">AMECASPLE_014915</name>
</gene>
<proteinExistence type="predicted"/>
<organism evidence="1 2">
    <name type="scientific">Ameca splendens</name>
    <dbReference type="NCBI Taxonomy" id="208324"/>
    <lineage>
        <taxon>Eukaryota</taxon>
        <taxon>Metazoa</taxon>
        <taxon>Chordata</taxon>
        <taxon>Craniata</taxon>
        <taxon>Vertebrata</taxon>
        <taxon>Euteleostomi</taxon>
        <taxon>Actinopterygii</taxon>
        <taxon>Neopterygii</taxon>
        <taxon>Teleostei</taxon>
        <taxon>Neoteleostei</taxon>
        <taxon>Acanthomorphata</taxon>
        <taxon>Ovalentaria</taxon>
        <taxon>Atherinomorphae</taxon>
        <taxon>Cyprinodontiformes</taxon>
        <taxon>Goodeidae</taxon>
        <taxon>Ameca</taxon>
    </lineage>
</organism>
<keyword evidence="2" id="KW-1185">Reference proteome</keyword>
<reference evidence="1 2" key="1">
    <citation type="submission" date="2021-06" db="EMBL/GenBank/DDBJ databases">
        <authorList>
            <person name="Palmer J.M."/>
        </authorList>
    </citation>
    <scope>NUCLEOTIDE SEQUENCE [LARGE SCALE GENOMIC DNA]</scope>
    <source>
        <strain evidence="1 2">AS_MEX2019</strain>
        <tissue evidence="1">Muscle</tissue>
    </source>
</reference>
<accession>A0ABV0ZXJ0</accession>
<dbReference type="Proteomes" id="UP001469553">
    <property type="component" value="Unassembled WGS sequence"/>
</dbReference>
<sequence length="102" mass="11909">MKTPLEGFEPMWMVQKSLSRRPLKKVGHQTTKCSKFGIKKERKLPPTSQKWVTPLFGILYKKNNNHQQQNPNCFGCKLKKKFRNSPHLAHNVKIPKVKSKII</sequence>
<evidence type="ECO:0000313" key="1">
    <source>
        <dbReference type="EMBL" id="MEQ2310979.1"/>
    </source>
</evidence>
<dbReference type="EMBL" id="JAHRIP010076265">
    <property type="protein sequence ID" value="MEQ2310979.1"/>
    <property type="molecule type" value="Genomic_DNA"/>
</dbReference>
<name>A0ABV0ZXJ0_9TELE</name>
<evidence type="ECO:0000313" key="2">
    <source>
        <dbReference type="Proteomes" id="UP001469553"/>
    </source>
</evidence>
<comment type="caution">
    <text evidence="1">The sequence shown here is derived from an EMBL/GenBank/DDBJ whole genome shotgun (WGS) entry which is preliminary data.</text>
</comment>
<protein>
    <submittedName>
        <fullName evidence="1">Uncharacterized protein</fullName>
    </submittedName>
</protein>